<dbReference type="RefSeq" id="WP_158424944.1">
    <property type="nucleotide sequence ID" value="NZ_JAOQJQ010000002.1"/>
</dbReference>
<protein>
    <submittedName>
        <fullName evidence="2">Nickel pincer cofactor biosynthesis protein LarB</fullName>
    </submittedName>
</protein>
<evidence type="ECO:0000313" key="2">
    <source>
        <dbReference type="EMBL" id="MCU6762256.1"/>
    </source>
</evidence>
<dbReference type="Proteomes" id="UP001652442">
    <property type="component" value="Unassembled WGS sequence"/>
</dbReference>
<dbReference type="SMART" id="SM01001">
    <property type="entry name" value="AIRC"/>
    <property type="match status" value="1"/>
</dbReference>
<dbReference type="Gene3D" id="3.40.50.1970">
    <property type="match status" value="1"/>
</dbReference>
<proteinExistence type="predicted"/>
<comment type="caution">
    <text evidence="2">The sequence shown here is derived from an EMBL/GenBank/DDBJ whole genome shotgun (WGS) entry which is preliminary data.</text>
</comment>
<dbReference type="InterPro" id="IPR039476">
    <property type="entry name" value="P2CMN_synthase_LarB"/>
</dbReference>
<dbReference type="PANTHER" id="PTHR43064:SF1">
    <property type="entry name" value="SLL1489 PROTEIN"/>
    <property type="match status" value="1"/>
</dbReference>
<dbReference type="NCBIfam" id="NF033503">
    <property type="entry name" value="LarB"/>
    <property type="match status" value="1"/>
</dbReference>
<evidence type="ECO:0000313" key="3">
    <source>
        <dbReference type="Proteomes" id="UP001652442"/>
    </source>
</evidence>
<reference evidence="2 3" key="1">
    <citation type="journal article" date="2021" name="ISME Commun">
        <title>Automated analysis of genomic sequences facilitates high-throughput and comprehensive description of bacteria.</title>
        <authorList>
            <person name="Hitch T.C.A."/>
        </authorList>
    </citation>
    <scope>NUCLEOTIDE SEQUENCE [LARGE SCALE GENOMIC DNA]</scope>
    <source>
        <strain evidence="2 3">Sanger_109</strain>
    </source>
</reference>
<organism evidence="2 3">
    <name type="scientific">Brotonthovivens ammoniilytica</name>
    <dbReference type="NCBI Taxonomy" id="2981725"/>
    <lineage>
        <taxon>Bacteria</taxon>
        <taxon>Bacillati</taxon>
        <taxon>Bacillota</taxon>
        <taxon>Clostridia</taxon>
        <taxon>Lachnospirales</taxon>
        <taxon>Lachnospiraceae</taxon>
        <taxon>Brotonthovivens</taxon>
    </lineage>
</organism>
<feature type="domain" description="PurE" evidence="1">
    <location>
        <begin position="119"/>
        <end position="251"/>
    </location>
</feature>
<keyword evidence="3" id="KW-1185">Reference proteome</keyword>
<accession>A0ABT2TKQ1</accession>
<dbReference type="PANTHER" id="PTHR43064">
    <property type="entry name" value="PHOSPHORIBOSYLAMINOIMIDAZOLE CARBOXYLASE-RELATED"/>
    <property type="match status" value="1"/>
</dbReference>
<dbReference type="InterPro" id="IPR000031">
    <property type="entry name" value="PurE_dom"/>
</dbReference>
<dbReference type="SUPFAM" id="SSF52255">
    <property type="entry name" value="N5-CAIR mutase (phosphoribosylaminoimidazole carboxylase, PurE)"/>
    <property type="match status" value="1"/>
</dbReference>
<dbReference type="Pfam" id="PF00731">
    <property type="entry name" value="AIRC"/>
    <property type="match status" value="1"/>
</dbReference>
<gene>
    <name evidence="2" type="primary">larB</name>
    <name evidence="2" type="ORF">OCV88_07840</name>
</gene>
<evidence type="ECO:0000259" key="1">
    <source>
        <dbReference type="SMART" id="SM01001"/>
    </source>
</evidence>
<name>A0ABT2TKQ1_9FIRM</name>
<sequence>MNKTETLELLQQIKDGSVSPEEALNRLTLAPFTQVGDYATLDMHRELRQGQKEVIYGEGKTKEQILGIVKAMRKEGWQNILITRLSPQKADYLKQYTALFYDDLSRIGIAAKTELPQVGNITIVTAGTSDLPAAKEAYYTACALGNRTTLISDVGVAGIHRLLNHLPKLQKANVIIAAAGMEGALASAVGGLVDCPVIALPTSVGYGASFQGLAALLAMLNSCASGVSVVNIDNGFGAGYLAGMINQAIEKGHPAD</sequence>
<dbReference type="EMBL" id="JAOQJQ010000002">
    <property type="protein sequence ID" value="MCU6762256.1"/>
    <property type="molecule type" value="Genomic_DNA"/>
</dbReference>